<protein>
    <submittedName>
        <fullName evidence="1">Uncharacterized protein</fullName>
    </submittedName>
</protein>
<dbReference type="Proteomes" id="UP000237350">
    <property type="component" value="Unassembled WGS sequence"/>
</dbReference>
<keyword evidence="2" id="KW-1185">Reference proteome</keyword>
<sequence>MEIQDYLSSELTRAEFTEPGKGIALQKITPSRMGKVFPEERGFTRLTWPEEKKRVAEICQGQRSVAIHRKITGQDVKIPGIESGRLSTVQRLPSTRAEEQRIR</sequence>
<name>A0A2S4JGW6_9SPIO</name>
<dbReference type="AlphaFoldDB" id="A0A2S4JGW6"/>
<accession>A0A2S4JGW6</accession>
<comment type="caution">
    <text evidence="1">The sequence shown here is derived from an EMBL/GenBank/DDBJ whole genome shotgun (WGS) entry which is preliminary data.</text>
</comment>
<proteinExistence type="predicted"/>
<evidence type="ECO:0000313" key="1">
    <source>
        <dbReference type="EMBL" id="POQ98715.1"/>
    </source>
</evidence>
<gene>
    <name evidence="1" type="ORF">AU468_11770</name>
</gene>
<dbReference type="EMBL" id="LPWH01000117">
    <property type="protein sequence ID" value="POQ98715.1"/>
    <property type="molecule type" value="Genomic_DNA"/>
</dbReference>
<reference evidence="2" key="1">
    <citation type="submission" date="2015-12" db="EMBL/GenBank/DDBJ databases">
        <authorList>
            <person name="Lodha T.D."/>
            <person name="Chintalapati S."/>
            <person name="Chintalapati V.R."/>
            <person name="Sravanthi T."/>
        </authorList>
    </citation>
    <scope>NUCLEOTIDE SEQUENCE [LARGE SCALE GENOMIC DNA]</scope>
    <source>
        <strain evidence="2">JC133</strain>
    </source>
</reference>
<evidence type="ECO:0000313" key="2">
    <source>
        <dbReference type="Proteomes" id="UP000237350"/>
    </source>
</evidence>
<organism evidence="1 2">
    <name type="scientific">Alkalispirochaeta sphaeroplastigenens</name>
    <dbReference type="NCBI Taxonomy" id="1187066"/>
    <lineage>
        <taxon>Bacteria</taxon>
        <taxon>Pseudomonadati</taxon>
        <taxon>Spirochaetota</taxon>
        <taxon>Spirochaetia</taxon>
        <taxon>Spirochaetales</taxon>
        <taxon>Spirochaetaceae</taxon>
        <taxon>Alkalispirochaeta</taxon>
    </lineage>
</organism>